<proteinExistence type="predicted"/>
<evidence type="ECO:0000256" key="6">
    <source>
        <dbReference type="ARBA" id="ARBA00022840"/>
    </source>
</evidence>
<name>A0A8S4BE80_9TELE</name>
<keyword evidence="11" id="KW-1185">Reference proteome</keyword>
<evidence type="ECO:0000256" key="5">
    <source>
        <dbReference type="ARBA" id="ARBA00022777"/>
    </source>
</evidence>
<dbReference type="GO" id="GO:0005524">
    <property type="term" value="F:ATP binding"/>
    <property type="evidence" value="ECO:0007669"/>
    <property type="project" value="UniProtKB-KW"/>
</dbReference>
<dbReference type="OrthoDB" id="125363at2759"/>
<organism evidence="10 11">
    <name type="scientific">Menidia menidia</name>
    <name type="common">Atlantic silverside</name>
    <dbReference type="NCBI Taxonomy" id="238744"/>
    <lineage>
        <taxon>Eukaryota</taxon>
        <taxon>Metazoa</taxon>
        <taxon>Chordata</taxon>
        <taxon>Craniata</taxon>
        <taxon>Vertebrata</taxon>
        <taxon>Euteleostomi</taxon>
        <taxon>Actinopterygii</taxon>
        <taxon>Neopterygii</taxon>
        <taxon>Teleostei</taxon>
        <taxon>Neoteleostei</taxon>
        <taxon>Acanthomorphata</taxon>
        <taxon>Ovalentaria</taxon>
        <taxon>Atherinomorphae</taxon>
        <taxon>Atheriniformes</taxon>
        <taxon>Atherinopsidae</taxon>
        <taxon>Menidiinae</taxon>
        <taxon>Menidia</taxon>
    </lineage>
</organism>
<evidence type="ECO:0000256" key="2">
    <source>
        <dbReference type="ARBA" id="ARBA00022527"/>
    </source>
</evidence>
<accession>A0A8S4BE80</accession>
<dbReference type="GO" id="GO:0035556">
    <property type="term" value="P:intracellular signal transduction"/>
    <property type="evidence" value="ECO:0007669"/>
    <property type="project" value="TreeGrafter"/>
</dbReference>
<keyword evidence="6" id="KW-0067">ATP-binding</keyword>
<dbReference type="GO" id="GO:0005634">
    <property type="term" value="C:nucleus"/>
    <property type="evidence" value="ECO:0007669"/>
    <property type="project" value="TreeGrafter"/>
</dbReference>
<dbReference type="Gene3D" id="3.30.200.20">
    <property type="entry name" value="Phosphorylase Kinase, domain 1"/>
    <property type="match status" value="1"/>
</dbReference>
<feature type="region of interest" description="Disordered" evidence="9">
    <location>
        <begin position="1"/>
        <end position="109"/>
    </location>
</feature>
<gene>
    <name evidence="10" type="ORF">MMEN_LOCUS17095</name>
</gene>
<dbReference type="Proteomes" id="UP000677803">
    <property type="component" value="Unassembled WGS sequence"/>
</dbReference>
<feature type="compositionally biased region" description="Pro residues" evidence="9">
    <location>
        <begin position="155"/>
        <end position="174"/>
    </location>
</feature>
<comment type="catalytic activity">
    <reaction evidence="8">
        <text>L-seryl-[protein] + ATP = O-phospho-L-seryl-[protein] + ADP + H(+)</text>
        <dbReference type="Rhea" id="RHEA:17989"/>
        <dbReference type="Rhea" id="RHEA-COMP:9863"/>
        <dbReference type="Rhea" id="RHEA-COMP:11604"/>
        <dbReference type="ChEBI" id="CHEBI:15378"/>
        <dbReference type="ChEBI" id="CHEBI:29999"/>
        <dbReference type="ChEBI" id="CHEBI:30616"/>
        <dbReference type="ChEBI" id="CHEBI:83421"/>
        <dbReference type="ChEBI" id="CHEBI:456216"/>
        <dbReference type="EC" id="2.7.11.1"/>
    </reaction>
</comment>
<sequence length="280" mass="30440">MRTGPTCHSPALHTRSPITDAFRGLQALPQPPEASQAQSQPSPATSGSPAHNPRQPLPIGAQRSSRSPHRTLSAELQTEQLSPPPATPSSDENHAKAPPTPPVSPSHSPTFPLTSVTFTPTVSSQLYSPLCSSSASTLGSLDPPGNAFNLFPTLPSAPLPSQTPPPVELTPPPVQLLGSDDEEQEDPSDYRKGGYYPVTIGDLFNGRYHVVRKLGWGHFSTVWLCWDLHVVALHELYKYINKYYDQIIMSLEEDPSGQKMQLAYRLQQVAALVENKVTDL</sequence>
<reference evidence="10" key="1">
    <citation type="submission" date="2021-05" db="EMBL/GenBank/DDBJ databases">
        <authorList>
            <person name="Tigano A."/>
        </authorList>
    </citation>
    <scope>NUCLEOTIDE SEQUENCE</scope>
</reference>
<dbReference type="GO" id="GO:0005737">
    <property type="term" value="C:cytoplasm"/>
    <property type="evidence" value="ECO:0007669"/>
    <property type="project" value="TreeGrafter"/>
</dbReference>
<comment type="catalytic activity">
    <reaction evidence="7">
        <text>L-threonyl-[protein] + ATP = O-phospho-L-threonyl-[protein] + ADP + H(+)</text>
        <dbReference type="Rhea" id="RHEA:46608"/>
        <dbReference type="Rhea" id="RHEA-COMP:11060"/>
        <dbReference type="Rhea" id="RHEA-COMP:11605"/>
        <dbReference type="ChEBI" id="CHEBI:15378"/>
        <dbReference type="ChEBI" id="CHEBI:30013"/>
        <dbReference type="ChEBI" id="CHEBI:30616"/>
        <dbReference type="ChEBI" id="CHEBI:61977"/>
        <dbReference type="ChEBI" id="CHEBI:456216"/>
        <dbReference type="EC" id="2.7.11.1"/>
    </reaction>
</comment>
<evidence type="ECO:0000256" key="4">
    <source>
        <dbReference type="ARBA" id="ARBA00022741"/>
    </source>
</evidence>
<evidence type="ECO:0000256" key="1">
    <source>
        <dbReference type="ARBA" id="ARBA00012513"/>
    </source>
</evidence>
<dbReference type="EMBL" id="CAJRST010036633">
    <property type="protein sequence ID" value="CAG5988353.1"/>
    <property type="molecule type" value="Genomic_DNA"/>
</dbReference>
<comment type="caution">
    <text evidence="10">The sequence shown here is derived from an EMBL/GenBank/DDBJ whole genome shotgun (WGS) entry which is preliminary data.</text>
</comment>
<feature type="region of interest" description="Disordered" evidence="9">
    <location>
        <begin position="152"/>
        <end position="192"/>
    </location>
</feature>
<evidence type="ECO:0000256" key="8">
    <source>
        <dbReference type="ARBA" id="ARBA00048679"/>
    </source>
</evidence>
<keyword evidence="3" id="KW-0808">Transferase</keyword>
<evidence type="ECO:0000256" key="9">
    <source>
        <dbReference type="SAM" id="MobiDB-lite"/>
    </source>
</evidence>
<keyword evidence="2" id="KW-0723">Serine/threonine-protein kinase</keyword>
<dbReference type="InterPro" id="IPR011009">
    <property type="entry name" value="Kinase-like_dom_sf"/>
</dbReference>
<evidence type="ECO:0000256" key="3">
    <source>
        <dbReference type="ARBA" id="ARBA00022679"/>
    </source>
</evidence>
<dbReference type="AlphaFoldDB" id="A0A8S4BE80"/>
<dbReference type="SUPFAM" id="SSF56112">
    <property type="entry name" value="Protein kinase-like (PK-like)"/>
    <property type="match status" value="1"/>
</dbReference>
<keyword evidence="4" id="KW-0547">Nucleotide-binding</keyword>
<dbReference type="PANTHER" id="PTHR47634">
    <property type="entry name" value="PROTEIN KINASE DOMAIN-CONTAINING PROTEIN-RELATED"/>
    <property type="match status" value="1"/>
</dbReference>
<protein>
    <recommendedName>
        <fullName evidence="1">non-specific serine/threonine protein kinase</fullName>
        <ecNumber evidence="1">2.7.11.1</ecNumber>
    </recommendedName>
</protein>
<evidence type="ECO:0000313" key="11">
    <source>
        <dbReference type="Proteomes" id="UP000677803"/>
    </source>
</evidence>
<dbReference type="EC" id="2.7.11.1" evidence="1"/>
<dbReference type="GO" id="GO:0050684">
    <property type="term" value="P:regulation of mRNA processing"/>
    <property type="evidence" value="ECO:0007669"/>
    <property type="project" value="TreeGrafter"/>
</dbReference>
<evidence type="ECO:0000256" key="7">
    <source>
        <dbReference type="ARBA" id="ARBA00047899"/>
    </source>
</evidence>
<dbReference type="PANTHER" id="PTHR47634:SF9">
    <property type="entry name" value="PROTEIN KINASE DOMAIN-CONTAINING PROTEIN-RELATED"/>
    <property type="match status" value="1"/>
</dbReference>
<evidence type="ECO:0000313" key="10">
    <source>
        <dbReference type="EMBL" id="CAG5988353.1"/>
    </source>
</evidence>
<feature type="compositionally biased region" description="Low complexity" evidence="9">
    <location>
        <begin position="33"/>
        <end position="50"/>
    </location>
</feature>
<dbReference type="GO" id="GO:0000245">
    <property type="term" value="P:spliceosomal complex assembly"/>
    <property type="evidence" value="ECO:0007669"/>
    <property type="project" value="TreeGrafter"/>
</dbReference>
<dbReference type="InterPro" id="IPR051334">
    <property type="entry name" value="SRPK"/>
</dbReference>
<keyword evidence="5" id="KW-0418">Kinase</keyword>
<dbReference type="GO" id="GO:0004674">
    <property type="term" value="F:protein serine/threonine kinase activity"/>
    <property type="evidence" value="ECO:0007669"/>
    <property type="project" value="UniProtKB-KW"/>
</dbReference>